<dbReference type="Pfam" id="PF09834">
    <property type="entry name" value="DUF2061"/>
    <property type="match status" value="1"/>
</dbReference>
<feature type="domain" description="DUF2061" evidence="2">
    <location>
        <begin position="18"/>
        <end position="68"/>
    </location>
</feature>
<dbReference type="STRING" id="1121324.CLIT_11c02610"/>
<feature type="transmembrane region" description="Helical" evidence="1">
    <location>
        <begin position="44"/>
        <end position="63"/>
    </location>
</feature>
<accession>A0A069RM06</accession>
<name>A0A069RM06_PEPLI</name>
<evidence type="ECO:0000313" key="3">
    <source>
        <dbReference type="EMBL" id="KDR95232.1"/>
    </source>
</evidence>
<keyword evidence="4" id="KW-1185">Reference proteome</keyword>
<sequence length="80" mass="9427">MTIKKRGLYMTSKKRSLFKTITWRATATTTTLALVFMLSGQMKFAGTVALLELFIKMFIYYLHERAWENVEVKDTIEYHI</sequence>
<gene>
    <name evidence="3" type="ORF">CLIT_11c02610</name>
</gene>
<keyword evidence="1" id="KW-0472">Membrane</keyword>
<organism evidence="3 4">
    <name type="scientific">Peptoclostridium litorale DSM 5388</name>
    <dbReference type="NCBI Taxonomy" id="1121324"/>
    <lineage>
        <taxon>Bacteria</taxon>
        <taxon>Bacillati</taxon>
        <taxon>Bacillota</taxon>
        <taxon>Clostridia</taxon>
        <taxon>Peptostreptococcales</taxon>
        <taxon>Peptoclostridiaceae</taxon>
        <taxon>Peptoclostridium</taxon>
    </lineage>
</organism>
<reference evidence="3 4" key="1">
    <citation type="submission" date="2014-03" db="EMBL/GenBank/DDBJ databases">
        <title>Genome sequence of Clostridium litorale W6, DSM 5388.</title>
        <authorList>
            <person name="Poehlein A."/>
            <person name="Jagirdar A."/>
            <person name="Khonsari B."/>
            <person name="Chibani C.M."/>
            <person name="Gutierrez Gutierrez D.A."/>
            <person name="Davydova E."/>
            <person name="Alghaithi H.S."/>
            <person name="Nair K.P."/>
            <person name="Dhamotharan K."/>
            <person name="Chandran L."/>
            <person name="G W."/>
            <person name="Daniel R."/>
        </authorList>
    </citation>
    <scope>NUCLEOTIDE SEQUENCE [LARGE SCALE GENOMIC DNA]</scope>
    <source>
        <strain evidence="3 4">W6</strain>
    </source>
</reference>
<dbReference type="EMBL" id="JJMM01000011">
    <property type="protein sequence ID" value="KDR95232.1"/>
    <property type="molecule type" value="Genomic_DNA"/>
</dbReference>
<proteinExistence type="predicted"/>
<dbReference type="RefSeq" id="WP_052636139.1">
    <property type="nucleotide sequence ID" value="NZ_FSRH01000002.1"/>
</dbReference>
<protein>
    <recommendedName>
        <fullName evidence="2">DUF2061 domain-containing protein</fullName>
    </recommendedName>
</protein>
<evidence type="ECO:0000259" key="2">
    <source>
        <dbReference type="Pfam" id="PF09834"/>
    </source>
</evidence>
<dbReference type="InterPro" id="IPR018638">
    <property type="entry name" value="DUF2061_membrane"/>
</dbReference>
<feature type="transmembrane region" description="Helical" evidence="1">
    <location>
        <begin position="21"/>
        <end position="38"/>
    </location>
</feature>
<evidence type="ECO:0000313" key="4">
    <source>
        <dbReference type="Proteomes" id="UP000027946"/>
    </source>
</evidence>
<evidence type="ECO:0000256" key="1">
    <source>
        <dbReference type="SAM" id="Phobius"/>
    </source>
</evidence>
<comment type="caution">
    <text evidence="3">The sequence shown here is derived from an EMBL/GenBank/DDBJ whole genome shotgun (WGS) entry which is preliminary data.</text>
</comment>
<dbReference type="eggNOG" id="COG3205">
    <property type="taxonomic scope" value="Bacteria"/>
</dbReference>
<keyword evidence="1" id="KW-1133">Transmembrane helix</keyword>
<dbReference type="Proteomes" id="UP000027946">
    <property type="component" value="Unassembled WGS sequence"/>
</dbReference>
<keyword evidence="1" id="KW-0812">Transmembrane</keyword>
<dbReference type="AlphaFoldDB" id="A0A069RM06"/>